<dbReference type="EMBL" id="LGRX02003806">
    <property type="protein sequence ID" value="KAK3281545.1"/>
    <property type="molecule type" value="Genomic_DNA"/>
</dbReference>
<feature type="region of interest" description="Disordered" evidence="1">
    <location>
        <begin position="22"/>
        <end position="183"/>
    </location>
</feature>
<feature type="compositionally biased region" description="Basic and acidic residues" evidence="1">
    <location>
        <begin position="408"/>
        <end position="461"/>
    </location>
</feature>
<feature type="compositionally biased region" description="Polar residues" evidence="1">
    <location>
        <begin position="210"/>
        <end position="220"/>
    </location>
</feature>
<feature type="compositionally biased region" description="Pro residues" evidence="1">
    <location>
        <begin position="670"/>
        <end position="692"/>
    </location>
</feature>
<keyword evidence="3" id="KW-1185">Reference proteome</keyword>
<protein>
    <submittedName>
        <fullName evidence="2">Uncharacterized protein</fullName>
    </submittedName>
</protein>
<dbReference type="Proteomes" id="UP001190700">
    <property type="component" value="Unassembled WGS sequence"/>
</dbReference>
<reference evidence="2 3" key="1">
    <citation type="journal article" date="2015" name="Genome Biol. Evol.">
        <title>Comparative Genomics of a Bacterivorous Green Alga Reveals Evolutionary Causalities and Consequences of Phago-Mixotrophic Mode of Nutrition.</title>
        <authorList>
            <person name="Burns J.A."/>
            <person name="Paasch A."/>
            <person name="Narechania A."/>
            <person name="Kim E."/>
        </authorList>
    </citation>
    <scope>NUCLEOTIDE SEQUENCE [LARGE SCALE GENOMIC DNA]</scope>
    <source>
        <strain evidence="2 3">PLY_AMNH</strain>
    </source>
</reference>
<feature type="compositionally biased region" description="Pro residues" evidence="1">
    <location>
        <begin position="310"/>
        <end position="322"/>
    </location>
</feature>
<feature type="compositionally biased region" description="Low complexity" evidence="1">
    <location>
        <begin position="351"/>
        <end position="369"/>
    </location>
</feature>
<feature type="compositionally biased region" description="Basic and acidic residues" evidence="1">
    <location>
        <begin position="294"/>
        <end position="306"/>
    </location>
</feature>
<evidence type="ECO:0000256" key="1">
    <source>
        <dbReference type="SAM" id="MobiDB-lite"/>
    </source>
</evidence>
<comment type="caution">
    <text evidence="2">The sequence shown here is derived from an EMBL/GenBank/DDBJ whole genome shotgun (WGS) entry which is preliminary data.</text>
</comment>
<organism evidence="2 3">
    <name type="scientific">Cymbomonas tetramitiformis</name>
    <dbReference type="NCBI Taxonomy" id="36881"/>
    <lineage>
        <taxon>Eukaryota</taxon>
        <taxon>Viridiplantae</taxon>
        <taxon>Chlorophyta</taxon>
        <taxon>Pyramimonadophyceae</taxon>
        <taxon>Pyramimonadales</taxon>
        <taxon>Pyramimonadaceae</taxon>
        <taxon>Cymbomonas</taxon>
    </lineage>
</organism>
<dbReference type="AlphaFoldDB" id="A0AAE0GNQ1"/>
<feature type="region of interest" description="Disordered" evidence="1">
    <location>
        <begin position="787"/>
        <end position="814"/>
    </location>
</feature>
<feature type="region of interest" description="Disordered" evidence="1">
    <location>
        <begin position="292"/>
        <end position="461"/>
    </location>
</feature>
<proteinExistence type="predicted"/>
<feature type="region of interest" description="Disordered" evidence="1">
    <location>
        <begin position="744"/>
        <end position="769"/>
    </location>
</feature>
<feature type="compositionally biased region" description="Low complexity" evidence="1">
    <location>
        <begin position="50"/>
        <end position="64"/>
    </location>
</feature>
<feature type="compositionally biased region" description="Pro residues" evidence="1">
    <location>
        <begin position="805"/>
        <end position="814"/>
    </location>
</feature>
<name>A0AAE0GNQ1_9CHLO</name>
<gene>
    <name evidence="2" type="ORF">CYMTET_10675</name>
</gene>
<evidence type="ECO:0000313" key="2">
    <source>
        <dbReference type="EMBL" id="KAK3281545.1"/>
    </source>
</evidence>
<sequence length="901" mass="97105">MAARAKEPVLDEDAIQRCILKLKASHPVPSKRSSEVSISSTRRSSEVNISSTRRSSETSRATRAAAHKPSLTQAPAQAADTARRSDGRARKPRTSKNPESQTAPSATEAPGYNYRAPKWLAGGKVQAPQKGSRAIKSNDASEDGKRHVQSTERILNSGFPGGPPDSSGSPQEAPPHSQDSPLGAQQLVGYLDHLHELLQDDPEPLLVENGSPSRAGSTEEQPAPRPQAGVGRIVTVGAMESVMVPGGGPSYDSGDESEDASLAGWNGAPGRARHAEMQIMLQPQVVHAAANGNGEDRSFHSERHGSIQEPAPPLRFQPPRTQPPESHHWSPTADKPSRASARKVQSQLARSAGEPLSPASSESSPVMASRAAVVSPSDDSRPFEIGSPAEPRGAYIDKDVPVVPSSARESRQLAEDKKAYEEEAQRQRAEAQRHQAERERERSEEQRKRAEEERREAEMERERMAKEVQRLQGELKEARLALESAVAAHEGGKEEANHLKEHIRYLEASLTAHQLYSAATVQQLQQAVHQPRLLPPGPPSPQVSEAGTAQTLREMELEMRVMNARLLAAGAGESTFGRHEAIEAAQRLRGHLEALRHQDRSVMAARSASNSPIQRRGDLSPSTPNRPVMHQPQSHLTPPAAPHTPQAKWVSPVDGRSPPMTFNRASLPTPHSPPAARPLSPPHASSPPPAPPGSAQRGMAVHTVPETQRAQYVQQAVQHVYHVKQEQVLEQLTRPSVRASATGFPAAAPLPVSPPRSREALRTPRAMSGEANLSRSLEWERPIRMSDAALRQPAPTRRYTSRRGAPPPRSVAFAAPPPRSVAFAAPPPRSVAFAAPPPISQVTPARTRRIACFAAGTPPDGPRELLQAICPGTGCSAQIFIRPHPAAVSCHGSSLTAQHSP</sequence>
<accession>A0AAE0GNQ1</accession>
<feature type="region of interest" description="Disordered" evidence="1">
    <location>
        <begin position="244"/>
        <end position="268"/>
    </location>
</feature>
<feature type="region of interest" description="Disordered" evidence="1">
    <location>
        <begin position="203"/>
        <end position="230"/>
    </location>
</feature>
<feature type="region of interest" description="Disordered" evidence="1">
    <location>
        <begin position="600"/>
        <end position="701"/>
    </location>
</feature>
<feature type="compositionally biased region" description="Polar residues" evidence="1">
    <location>
        <begin position="95"/>
        <end position="105"/>
    </location>
</feature>
<evidence type="ECO:0000313" key="3">
    <source>
        <dbReference type="Proteomes" id="UP001190700"/>
    </source>
</evidence>
<feature type="compositionally biased region" description="Polar residues" evidence="1">
    <location>
        <begin position="620"/>
        <end position="636"/>
    </location>
</feature>